<gene>
    <name evidence="1" type="ORF">NCTC10702_00394</name>
</gene>
<dbReference type="GO" id="GO:0103068">
    <property type="term" value="F:leukotriene C4 gamma-glutamyl transferase activity"/>
    <property type="evidence" value="ECO:0007669"/>
    <property type="project" value="UniProtKB-EC"/>
</dbReference>
<keyword evidence="1" id="KW-0012">Acyltransferase</keyword>
<dbReference type="Proteomes" id="UP000254116">
    <property type="component" value="Unassembled WGS sequence"/>
</dbReference>
<evidence type="ECO:0000313" key="2">
    <source>
        <dbReference type="Proteomes" id="UP000254116"/>
    </source>
</evidence>
<dbReference type="EC" id="2.3.2.2" evidence="1"/>
<dbReference type="AlphaFoldDB" id="A0A380EBJ8"/>
<name>A0A380EBJ8_STAAU</name>
<organism evidence="1 2">
    <name type="scientific">Staphylococcus aureus</name>
    <dbReference type="NCBI Taxonomy" id="1280"/>
    <lineage>
        <taxon>Bacteria</taxon>
        <taxon>Bacillati</taxon>
        <taxon>Bacillota</taxon>
        <taxon>Bacilli</taxon>
        <taxon>Bacillales</taxon>
        <taxon>Staphylococcaceae</taxon>
        <taxon>Staphylococcus</taxon>
    </lineage>
</organism>
<keyword evidence="1" id="KW-0808">Transferase</keyword>
<sequence>MADQVRWMHDKYWVDESVVRIIFPEVSAHIEDLRSYENAGENYIDIAWLARKYAYQVTLKDDGLYLTDDTYTSVKRNTNAYYRYDRDSITR</sequence>
<reference evidence="1 2" key="1">
    <citation type="submission" date="2018-06" db="EMBL/GenBank/DDBJ databases">
        <authorList>
            <consortium name="Pathogen Informatics"/>
            <person name="Doyle S."/>
        </authorList>
    </citation>
    <scope>NUCLEOTIDE SEQUENCE [LARGE SCALE GENOMIC DNA]</scope>
    <source>
        <strain evidence="1 2">NCTC10702</strain>
    </source>
</reference>
<accession>A0A380EBJ8</accession>
<evidence type="ECO:0000313" key="1">
    <source>
        <dbReference type="EMBL" id="SUL30928.1"/>
    </source>
</evidence>
<dbReference type="EMBL" id="UHBY01000003">
    <property type="protein sequence ID" value="SUL30928.1"/>
    <property type="molecule type" value="Genomic_DNA"/>
</dbReference>
<protein>
    <submittedName>
        <fullName evidence="1">Gamma-glutamyltranspeptidase</fullName>
        <ecNumber evidence="1">2.3.2.2</ecNumber>
    </submittedName>
</protein>
<proteinExistence type="predicted"/>